<dbReference type="Gene3D" id="3.40.50.2000">
    <property type="entry name" value="Glycogen Phosphorylase B"/>
    <property type="match status" value="2"/>
</dbReference>
<protein>
    <submittedName>
        <fullName evidence="3">Glycosyltransferase</fullName>
    </submittedName>
</protein>
<evidence type="ECO:0000313" key="3">
    <source>
        <dbReference type="EMBL" id="BDU15627.1"/>
    </source>
</evidence>
<dbReference type="Pfam" id="PF13439">
    <property type="entry name" value="Glyco_transf_4"/>
    <property type="match status" value="1"/>
</dbReference>
<feature type="compositionally biased region" description="Low complexity" evidence="1">
    <location>
        <begin position="106"/>
        <end position="119"/>
    </location>
</feature>
<feature type="region of interest" description="Disordered" evidence="1">
    <location>
        <begin position="92"/>
        <end position="119"/>
    </location>
</feature>
<evidence type="ECO:0000256" key="1">
    <source>
        <dbReference type="SAM" id="MobiDB-lite"/>
    </source>
</evidence>
<dbReference type="EMBL" id="AP027041">
    <property type="protein sequence ID" value="BDU15627.1"/>
    <property type="molecule type" value="Genomic_DNA"/>
</dbReference>
<accession>A0ABN6UHP2</accession>
<dbReference type="InterPro" id="IPR028098">
    <property type="entry name" value="Glyco_trans_4-like_N"/>
</dbReference>
<evidence type="ECO:0000259" key="2">
    <source>
        <dbReference type="Pfam" id="PF13439"/>
    </source>
</evidence>
<feature type="domain" description="Glycosyltransferase subfamily 4-like N-terminal" evidence="2">
    <location>
        <begin position="131"/>
        <end position="256"/>
    </location>
</feature>
<evidence type="ECO:0000313" key="4">
    <source>
        <dbReference type="Proteomes" id="UP001317822"/>
    </source>
</evidence>
<dbReference type="Proteomes" id="UP001317822">
    <property type="component" value="Chromosome"/>
</dbReference>
<dbReference type="RefSeq" id="WP_281781106.1">
    <property type="nucleotide sequence ID" value="NZ_AP027041.1"/>
</dbReference>
<proteinExistence type="predicted"/>
<name>A0ABN6UHP2_9GAMM</name>
<gene>
    <name evidence="3" type="ORF">LA521A_08280</name>
</gene>
<organism evidence="3 4">
    <name type="scientific">Lysobacter auxotrophicus</name>
    <dbReference type="NCBI Taxonomy" id="2992573"/>
    <lineage>
        <taxon>Bacteria</taxon>
        <taxon>Pseudomonadati</taxon>
        <taxon>Pseudomonadota</taxon>
        <taxon>Gammaproteobacteria</taxon>
        <taxon>Lysobacterales</taxon>
        <taxon>Lysobacteraceae</taxon>
        <taxon>Lysobacter</taxon>
    </lineage>
</organism>
<sequence>MSDHLPPSAKRVLLIAYEYPPSPSPQSLRWTYLSRELSLHGHRVEVLTIDLGGTTPGLPTLPDDITIHRTFPGPFRGLIASRRKRREMLALKNAGSGAQAASSTDASSNGARANAARPSRGGWKHRVSMFVQNLFERFVFPDLRGEWYLSARKELRKMLHTFEPDVVISSHEPATTLQLGLMARRRGIRWIADLGDPVLAPYTPERWRRKSAKLEAAVCMEADHVLVTAESARQLLLERHGVHAPITVLTQGFDDRRPGSPPGATNTTMELLYTGSFYSFRRVDALLEAVLATPGLRLNIASIVVPQMVREASEANPERIRLLGFLPHDDAVAWQRRADVLVNLANADPMQVPGKFYEYLGSGRPILHLGENDTDAAARLVMERRRGWICQQQSSALRDRLRSLVELHAQGTLTEGLSLHRESVAEFGWSALGARLARILEDFSPHALARGSRDTRPDEIAR</sequence>
<reference evidence="3 4" key="1">
    <citation type="journal article" date="2023" name="Int. J. Syst. Evol. Microbiol.">
        <title>Physiological and genomic analyses of cobalamin (vitamin B12)-auxotrophy of Lysobacter auxotrophicus sp. nov., a methionine-auxotrophic chitinolytic bacterium isolated from chitin-treated soil.</title>
        <authorList>
            <person name="Saito A."/>
            <person name="Dohra H."/>
            <person name="Hamada M."/>
            <person name="Moriuchi R."/>
            <person name="Kotsuchibashi Y."/>
            <person name="Mori K."/>
        </authorList>
    </citation>
    <scope>NUCLEOTIDE SEQUENCE [LARGE SCALE GENOMIC DNA]</scope>
    <source>
        <strain evidence="3 4">5-21a</strain>
    </source>
</reference>
<keyword evidence="4" id="KW-1185">Reference proteome</keyword>
<dbReference type="SUPFAM" id="SSF53756">
    <property type="entry name" value="UDP-Glycosyltransferase/glycogen phosphorylase"/>
    <property type="match status" value="1"/>
</dbReference>